<dbReference type="PANTHER" id="PTHR12317">
    <property type="entry name" value="DIACYLGLYCEROL O-ACYLTRANSFERASE"/>
    <property type="match status" value="1"/>
</dbReference>
<dbReference type="Pfam" id="PF03982">
    <property type="entry name" value="DAGAT"/>
    <property type="match status" value="1"/>
</dbReference>
<keyword evidence="6" id="KW-0256">Endoplasmic reticulum</keyword>
<evidence type="ECO:0000256" key="11">
    <source>
        <dbReference type="SAM" id="Phobius"/>
    </source>
</evidence>
<evidence type="ECO:0000256" key="3">
    <source>
        <dbReference type="ARBA" id="ARBA00022516"/>
    </source>
</evidence>
<evidence type="ECO:0000313" key="13">
    <source>
        <dbReference type="Proteomes" id="UP000708208"/>
    </source>
</evidence>
<comment type="similarity">
    <text evidence="2">Belongs to the diacylglycerol acyltransferase family.</text>
</comment>
<keyword evidence="8" id="KW-0443">Lipid metabolism</keyword>
<evidence type="ECO:0000256" key="2">
    <source>
        <dbReference type="ARBA" id="ARBA00005420"/>
    </source>
</evidence>
<accession>A0A8J2JBX9</accession>
<organism evidence="12 13">
    <name type="scientific">Allacma fusca</name>
    <dbReference type="NCBI Taxonomy" id="39272"/>
    <lineage>
        <taxon>Eukaryota</taxon>
        <taxon>Metazoa</taxon>
        <taxon>Ecdysozoa</taxon>
        <taxon>Arthropoda</taxon>
        <taxon>Hexapoda</taxon>
        <taxon>Collembola</taxon>
        <taxon>Symphypleona</taxon>
        <taxon>Sminthuridae</taxon>
        <taxon>Allacma</taxon>
    </lineage>
</organism>
<dbReference type="GO" id="GO:0005789">
    <property type="term" value="C:endoplasmic reticulum membrane"/>
    <property type="evidence" value="ECO:0007669"/>
    <property type="project" value="UniProtKB-SubCell"/>
</dbReference>
<comment type="subcellular location">
    <subcellularLocation>
        <location evidence="1">Endoplasmic reticulum membrane</location>
        <topology evidence="1">Multi-pass membrane protein</topology>
    </subcellularLocation>
</comment>
<gene>
    <name evidence="12" type="ORF">AFUS01_LOCUS6233</name>
</gene>
<dbReference type="AlphaFoldDB" id="A0A8J2JBX9"/>
<keyword evidence="13" id="KW-1185">Reference proteome</keyword>
<evidence type="ECO:0000256" key="1">
    <source>
        <dbReference type="ARBA" id="ARBA00004477"/>
    </source>
</evidence>
<name>A0A8J2JBX9_9HEXA</name>
<dbReference type="InterPro" id="IPR007130">
    <property type="entry name" value="DAGAT"/>
</dbReference>
<evidence type="ECO:0000256" key="5">
    <source>
        <dbReference type="ARBA" id="ARBA00022692"/>
    </source>
</evidence>
<evidence type="ECO:0000256" key="7">
    <source>
        <dbReference type="ARBA" id="ARBA00022989"/>
    </source>
</evidence>
<keyword evidence="3" id="KW-0444">Lipid biosynthesis</keyword>
<keyword evidence="5 11" id="KW-0812">Transmembrane</keyword>
<evidence type="ECO:0000256" key="6">
    <source>
        <dbReference type="ARBA" id="ARBA00022824"/>
    </source>
</evidence>
<keyword evidence="10" id="KW-0012">Acyltransferase</keyword>
<feature type="transmembrane region" description="Helical" evidence="11">
    <location>
        <begin position="28"/>
        <end position="47"/>
    </location>
</feature>
<comment type="caution">
    <text evidence="12">The sequence shown here is derived from an EMBL/GenBank/DDBJ whole genome shotgun (WGS) entry which is preliminary data.</text>
</comment>
<dbReference type="EMBL" id="CAJVCH010040855">
    <property type="protein sequence ID" value="CAG7716741.1"/>
    <property type="molecule type" value="Genomic_DNA"/>
</dbReference>
<dbReference type="GO" id="GO:0019432">
    <property type="term" value="P:triglyceride biosynthetic process"/>
    <property type="evidence" value="ECO:0007669"/>
    <property type="project" value="TreeGrafter"/>
</dbReference>
<proteinExistence type="inferred from homology"/>
<keyword evidence="9 11" id="KW-0472">Membrane</keyword>
<evidence type="ECO:0000256" key="9">
    <source>
        <dbReference type="ARBA" id="ARBA00023136"/>
    </source>
</evidence>
<evidence type="ECO:0000256" key="4">
    <source>
        <dbReference type="ARBA" id="ARBA00022679"/>
    </source>
</evidence>
<feature type="non-terminal residue" evidence="12">
    <location>
        <position position="1"/>
    </location>
</feature>
<keyword evidence="7 11" id="KW-1133">Transmembrane helix</keyword>
<dbReference type="OrthoDB" id="264532at2759"/>
<sequence length="193" mass="22006">MKVLVVFLWILISNAVVGVITTCLLLYTAFWTNYYVIPVLYLLWFVWTWNSSRKNNFSWKTLRELRMWKEYCSYFPIKLVKTTELDPNTNYIFACHPHGIFAFGPFGCFATEGANVKDIFPGLSMHFMIHSIPLALPFREFLLSHGILSVEKSSFNNLLSTGAGKVAVVMPGGLQEVLYTSTSGDLQLCLNNR</sequence>
<evidence type="ECO:0000256" key="10">
    <source>
        <dbReference type="ARBA" id="ARBA00023315"/>
    </source>
</evidence>
<dbReference type="Proteomes" id="UP000708208">
    <property type="component" value="Unassembled WGS sequence"/>
</dbReference>
<evidence type="ECO:0000313" key="12">
    <source>
        <dbReference type="EMBL" id="CAG7716741.1"/>
    </source>
</evidence>
<reference evidence="12" key="1">
    <citation type="submission" date="2021-06" db="EMBL/GenBank/DDBJ databases">
        <authorList>
            <person name="Hodson N. C."/>
            <person name="Mongue J. A."/>
            <person name="Jaron S. K."/>
        </authorList>
    </citation>
    <scope>NUCLEOTIDE SEQUENCE</scope>
</reference>
<protein>
    <recommendedName>
        <fullName evidence="14">Acyltransferase</fullName>
    </recommendedName>
</protein>
<evidence type="ECO:0000256" key="8">
    <source>
        <dbReference type="ARBA" id="ARBA00023098"/>
    </source>
</evidence>
<dbReference type="PANTHER" id="PTHR12317:SF79">
    <property type="entry name" value="ACYLTRANSFERASE"/>
    <property type="match status" value="1"/>
</dbReference>
<evidence type="ECO:0008006" key="14">
    <source>
        <dbReference type="Google" id="ProtNLM"/>
    </source>
</evidence>
<keyword evidence="4" id="KW-0808">Transferase</keyword>
<dbReference type="GO" id="GO:0004144">
    <property type="term" value="F:diacylglycerol O-acyltransferase activity"/>
    <property type="evidence" value="ECO:0007669"/>
    <property type="project" value="TreeGrafter"/>
</dbReference>